<evidence type="ECO:0000256" key="1">
    <source>
        <dbReference type="ARBA" id="ARBA00004141"/>
    </source>
</evidence>
<dbReference type="Gene3D" id="1.10.287.770">
    <property type="entry name" value="YojJ-like"/>
    <property type="match status" value="1"/>
</dbReference>
<evidence type="ECO:0000313" key="13">
    <source>
        <dbReference type="EnsemblMetazoa" id="SMAR012434-PA"/>
    </source>
</evidence>
<keyword evidence="6" id="KW-1133">Transmembrane helix</keyword>
<keyword evidence="9" id="KW-0472">Membrane</keyword>
<dbReference type="GO" id="GO:0005886">
    <property type="term" value="C:plasma membrane"/>
    <property type="evidence" value="ECO:0007669"/>
    <property type="project" value="TreeGrafter"/>
</dbReference>
<evidence type="ECO:0000256" key="12">
    <source>
        <dbReference type="RuleBase" id="RU000679"/>
    </source>
</evidence>
<keyword evidence="10 12" id="KW-0739">Sodium transport</keyword>
<organism evidence="13 14">
    <name type="scientific">Strigamia maritima</name>
    <name type="common">European centipede</name>
    <name type="synonym">Geophilus maritimus</name>
    <dbReference type="NCBI Taxonomy" id="126957"/>
    <lineage>
        <taxon>Eukaryota</taxon>
        <taxon>Metazoa</taxon>
        <taxon>Ecdysozoa</taxon>
        <taxon>Arthropoda</taxon>
        <taxon>Myriapoda</taxon>
        <taxon>Chilopoda</taxon>
        <taxon>Pleurostigmophora</taxon>
        <taxon>Geophilomorpha</taxon>
        <taxon>Linotaeniidae</taxon>
        <taxon>Strigamia</taxon>
    </lineage>
</organism>
<dbReference type="HOGENOM" id="CLU_977689_0_0_1"/>
<keyword evidence="11 12" id="KW-0407">Ion channel</keyword>
<evidence type="ECO:0000313" key="14">
    <source>
        <dbReference type="Proteomes" id="UP000014500"/>
    </source>
</evidence>
<name>T1JF29_STRMM</name>
<keyword evidence="5 12" id="KW-0812">Transmembrane</keyword>
<evidence type="ECO:0000256" key="3">
    <source>
        <dbReference type="ARBA" id="ARBA00022448"/>
    </source>
</evidence>
<reference evidence="14" key="1">
    <citation type="submission" date="2011-05" db="EMBL/GenBank/DDBJ databases">
        <authorList>
            <person name="Richards S.R."/>
            <person name="Qu J."/>
            <person name="Jiang H."/>
            <person name="Jhangiani S.N."/>
            <person name="Agravi P."/>
            <person name="Goodspeed R."/>
            <person name="Gross S."/>
            <person name="Mandapat C."/>
            <person name="Jackson L."/>
            <person name="Mathew T."/>
            <person name="Pu L."/>
            <person name="Thornton R."/>
            <person name="Saada N."/>
            <person name="Wilczek-Boney K.B."/>
            <person name="Lee S."/>
            <person name="Kovar C."/>
            <person name="Wu Y."/>
            <person name="Scherer S.E."/>
            <person name="Worley K.C."/>
            <person name="Muzny D.M."/>
            <person name="Gibbs R."/>
        </authorList>
    </citation>
    <scope>NUCLEOTIDE SEQUENCE</scope>
    <source>
        <strain evidence="14">Brora</strain>
    </source>
</reference>
<dbReference type="Pfam" id="PF00858">
    <property type="entry name" value="ASC"/>
    <property type="match status" value="1"/>
</dbReference>
<dbReference type="PANTHER" id="PTHR11690:SF5">
    <property type="entry name" value="DEGENERIN LIKE"/>
    <property type="match status" value="1"/>
</dbReference>
<accession>T1JF29</accession>
<evidence type="ECO:0000256" key="8">
    <source>
        <dbReference type="ARBA" id="ARBA00023065"/>
    </source>
</evidence>
<comment type="similarity">
    <text evidence="2 12">Belongs to the amiloride-sensitive sodium channel (TC 1.A.6) family.</text>
</comment>
<keyword evidence="3 12" id="KW-0813">Transport</keyword>
<dbReference type="STRING" id="126957.T1JF29"/>
<evidence type="ECO:0000256" key="7">
    <source>
        <dbReference type="ARBA" id="ARBA00023053"/>
    </source>
</evidence>
<dbReference type="EMBL" id="JH432137">
    <property type="status" value="NOT_ANNOTATED_CDS"/>
    <property type="molecule type" value="Genomic_DNA"/>
</dbReference>
<evidence type="ECO:0000256" key="9">
    <source>
        <dbReference type="ARBA" id="ARBA00023136"/>
    </source>
</evidence>
<comment type="subcellular location">
    <subcellularLocation>
        <location evidence="1">Membrane</location>
        <topology evidence="1">Multi-pass membrane protein</topology>
    </subcellularLocation>
</comment>
<keyword evidence="7" id="KW-0915">Sodium</keyword>
<dbReference type="GO" id="GO:0015280">
    <property type="term" value="F:ligand-gated sodium channel activity"/>
    <property type="evidence" value="ECO:0007669"/>
    <property type="project" value="TreeGrafter"/>
</dbReference>
<dbReference type="AlphaFoldDB" id="T1JF29"/>
<protein>
    <submittedName>
        <fullName evidence="13">Uncharacterized protein</fullName>
    </submittedName>
</protein>
<dbReference type="Proteomes" id="UP000014500">
    <property type="component" value="Unassembled WGS sequence"/>
</dbReference>
<evidence type="ECO:0000256" key="2">
    <source>
        <dbReference type="ARBA" id="ARBA00007193"/>
    </source>
</evidence>
<evidence type="ECO:0000256" key="6">
    <source>
        <dbReference type="ARBA" id="ARBA00022989"/>
    </source>
</evidence>
<dbReference type="PhylomeDB" id="T1JF29"/>
<keyword evidence="14" id="KW-1185">Reference proteome</keyword>
<dbReference type="InterPro" id="IPR001873">
    <property type="entry name" value="ENaC"/>
</dbReference>
<evidence type="ECO:0000256" key="5">
    <source>
        <dbReference type="ARBA" id="ARBA00022692"/>
    </source>
</evidence>
<keyword evidence="8 12" id="KW-0406">Ion transport</keyword>
<dbReference type="EnsemblMetazoa" id="SMAR012434-RA">
    <property type="protein sequence ID" value="SMAR012434-PA"/>
    <property type="gene ID" value="SMAR012434"/>
</dbReference>
<proteinExistence type="inferred from homology"/>
<dbReference type="PANTHER" id="PTHR11690">
    <property type="entry name" value="AMILORIDE-SENSITIVE SODIUM CHANNEL-RELATED"/>
    <property type="match status" value="1"/>
</dbReference>
<evidence type="ECO:0000256" key="11">
    <source>
        <dbReference type="ARBA" id="ARBA00023303"/>
    </source>
</evidence>
<reference evidence="13" key="2">
    <citation type="submission" date="2015-02" db="UniProtKB">
        <authorList>
            <consortium name="EnsemblMetazoa"/>
        </authorList>
    </citation>
    <scope>IDENTIFICATION</scope>
</reference>
<evidence type="ECO:0000256" key="10">
    <source>
        <dbReference type="ARBA" id="ARBA00023201"/>
    </source>
</evidence>
<evidence type="ECO:0000256" key="4">
    <source>
        <dbReference type="ARBA" id="ARBA00022461"/>
    </source>
</evidence>
<keyword evidence="4 12" id="KW-0894">Sodium channel</keyword>
<sequence>MCCILENLTLFLLDSFPEYHSRHVPFYEARNISKCNRSKTLEQLKIMSSFTTQEDAIMHCKCLSLCDVTEEAITHDQIPYDDDSILEVFVVNSYVRTLQERFSYDIIFLLCDIGGNMGLYFGMSCLTLVEIFVHCSKLPCINFKKTTTANSKMRNKIQTILEKNQKEKKQSFPKKILKISIKLFLVLISLYYIYNLIDSYLQYPLFKTVSLIRDPIIQFPLIIVCGESSEITNAKRNLAKQLNSNCELLQFVDLLHKSSQFANKPLQLWEASTLMYKQLQRSKKD</sequence>